<name>A0A2T1DWT6_9CYAN</name>
<gene>
    <name evidence="2" type="ORF">C7B82_24970</name>
</gene>
<dbReference type="PROSITE" id="PS51708">
    <property type="entry name" value="CHAD"/>
    <property type="match status" value="1"/>
</dbReference>
<dbReference type="PANTHER" id="PTHR39339">
    <property type="entry name" value="SLR1444 PROTEIN"/>
    <property type="match status" value="1"/>
</dbReference>
<proteinExistence type="predicted"/>
<dbReference type="Pfam" id="PF05235">
    <property type="entry name" value="CHAD"/>
    <property type="match status" value="1"/>
</dbReference>
<dbReference type="InterPro" id="IPR007899">
    <property type="entry name" value="CHAD_dom"/>
</dbReference>
<dbReference type="EMBL" id="PVWK01000137">
    <property type="protein sequence ID" value="PSB24929.1"/>
    <property type="molecule type" value="Genomic_DNA"/>
</dbReference>
<organism evidence="2 3">
    <name type="scientific">Stenomitos frigidus ULC18</name>
    <dbReference type="NCBI Taxonomy" id="2107698"/>
    <lineage>
        <taxon>Bacteria</taxon>
        <taxon>Bacillati</taxon>
        <taxon>Cyanobacteriota</taxon>
        <taxon>Cyanophyceae</taxon>
        <taxon>Leptolyngbyales</taxon>
        <taxon>Leptolyngbyaceae</taxon>
        <taxon>Stenomitos</taxon>
    </lineage>
</organism>
<dbReference type="InterPro" id="IPR038186">
    <property type="entry name" value="CHAD_dom_sf"/>
</dbReference>
<protein>
    <submittedName>
        <fullName evidence="2">Metal-binding protein</fullName>
    </submittedName>
</protein>
<evidence type="ECO:0000313" key="2">
    <source>
        <dbReference type="EMBL" id="PSB24929.1"/>
    </source>
</evidence>
<feature type="domain" description="CHAD" evidence="1">
    <location>
        <begin position="17"/>
        <end position="306"/>
    </location>
</feature>
<keyword evidence="3" id="KW-1185">Reference proteome</keyword>
<evidence type="ECO:0000259" key="1">
    <source>
        <dbReference type="PROSITE" id="PS51708"/>
    </source>
</evidence>
<dbReference type="AlphaFoldDB" id="A0A2T1DWT6"/>
<sequence>MKPTKQRAIATPQIDPSLTLGEFAHRVIGEQYQAVVKQEKKVIADKNPEHLHDMRVGTRRLRTALQVFDRAIAIPKAATAKRVGSLSRVLGTLRDLDVQTADLKERYRPNLAETEQRSLDEVIAGLNKERRVAFADVEDALTRSRYQHLKIDYEAWLSHPRYTLLATQRLLPLIPDLLSPLLSTLLLHPGWLVQADASDAASEDLHDLRKACKHVRYQAEFFVPFYSEAFQDWIKEIKTIQSKLGTLHDSQVLQTLLAKYLPKHSKLCDLEAAVKQTQTEALAHWDSVRERYLEPAFRQHLHYLLLEPFGAETPAAKRRYA</sequence>
<accession>A0A2T1DWT6</accession>
<evidence type="ECO:0000313" key="3">
    <source>
        <dbReference type="Proteomes" id="UP000239576"/>
    </source>
</evidence>
<reference evidence="3" key="1">
    <citation type="submission" date="2018-02" db="EMBL/GenBank/DDBJ databases">
        <authorList>
            <person name="Moore K."/>
            <person name="Momper L."/>
        </authorList>
    </citation>
    <scope>NUCLEOTIDE SEQUENCE [LARGE SCALE GENOMIC DNA]</scope>
    <source>
        <strain evidence="3">ULC18</strain>
    </source>
</reference>
<dbReference type="Gene3D" id="1.40.20.10">
    <property type="entry name" value="CHAD domain"/>
    <property type="match status" value="1"/>
</dbReference>
<dbReference type="Proteomes" id="UP000239576">
    <property type="component" value="Unassembled WGS sequence"/>
</dbReference>
<dbReference type="OrthoDB" id="9777271at2"/>
<dbReference type="SMART" id="SM00880">
    <property type="entry name" value="CHAD"/>
    <property type="match status" value="1"/>
</dbReference>
<dbReference type="RefSeq" id="WP_106259484.1">
    <property type="nucleotide sequence ID" value="NZ_CAWNSW010000064.1"/>
</dbReference>
<reference evidence="2 3" key="2">
    <citation type="submission" date="2018-03" db="EMBL/GenBank/DDBJ databases">
        <title>The ancient ancestry and fast evolution of plastids.</title>
        <authorList>
            <person name="Moore K.R."/>
            <person name="Magnabosco C."/>
            <person name="Momper L."/>
            <person name="Gold D.A."/>
            <person name="Bosak T."/>
            <person name="Fournier G.P."/>
        </authorList>
    </citation>
    <scope>NUCLEOTIDE SEQUENCE [LARGE SCALE GENOMIC DNA]</scope>
    <source>
        <strain evidence="2 3">ULC18</strain>
    </source>
</reference>
<comment type="caution">
    <text evidence="2">The sequence shown here is derived from an EMBL/GenBank/DDBJ whole genome shotgun (WGS) entry which is preliminary data.</text>
</comment>
<dbReference type="PANTHER" id="PTHR39339:SF1">
    <property type="entry name" value="CHAD DOMAIN-CONTAINING PROTEIN"/>
    <property type="match status" value="1"/>
</dbReference>